<feature type="signal peptide" evidence="1">
    <location>
        <begin position="1"/>
        <end position="29"/>
    </location>
</feature>
<keyword evidence="4" id="KW-1185">Reference proteome</keyword>
<name>A0AAJ3NPE7_9MYCO</name>
<dbReference type="AlphaFoldDB" id="A0AAJ3NPE7"/>
<dbReference type="Pfam" id="PF05305">
    <property type="entry name" value="DUF732"/>
    <property type="match status" value="1"/>
</dbReference>
<dbReference type="EMBL" id="LQPR01000039">
    <property type="protein sequence ID" value="ORW70539.1"/>
    <property type="molecule type" value="Genomic_DNA"/>
</dbReference>
<dbReference type="RefSeq" id="WP_085256531.1">
    <property type="nucleotide sequence ID" value="NZ_AP022573.1"/>
</dbReference>
<evidence type="ECO:0000313" key="4">
    <source>
        <dbReference type="Proteomes" id="UP000193387"/>
    </source>
</evidence>
<feature type="chain" id="PRO_5042526978" description="DUF732 domain-containing protein" evidence="1">
    <location>
        <begin position="30"/>
        <end position="112"/>
    </location>
</feature>
<reference evidence="3 4" key="1">
    <citation type="submission" date="2016-01" db="EMBL/GenBank/DDBJ databases">
        <title>The new phylogeny of the genus Mycobacterium.</title>
        <authorList>
            <person name="Tarcisio F."/>
            <person name="Conor M."/>
            <person name="Antonella G."/>
            <person name="Elisabetta G."/>
            <person name="Giulia F.S."/>
            <person name="Sara T."/>
            <person name="Anna F."/>
            <person name="Clotilde B."/>
            <person name="Roberto B."/>
            <person name="Veronica D.S."/>
            <person name="Fabio R."/>
            <person name="Monica P."/>
            <person name="Olivier J."/>
            <person name="Enrico T."/>
            <person name="Nicola S."/>
        </authorList>
    </citation>
    <scope>NUCLEOTIDE SEQUENCE [LARGE SCALE GENOMIC DNA]</scope>
    <source>
        <strain evidence="3 4">DSM 44616</strain>
    </source>
</reference>
<organism evidence="3 4">
    <name type="scientific">Mycobacterium saskatchewanense</name>
    <dbReference type="NCBI Taxonomy" id="220927"/>
    <lineage>
        <taxon>Bacteria</taxon>
        <taxon>Bacillati</taxon>
        <taxon>Actinomycetota</taxon>
        <taxon>Actinomycetes</taxon>
        <taxon>Mycobacteriales</taxon>
        <taxon>Mycobacteriaceae</taxon>
        <taxon>Mycobacterium</taxon>
        <taxon>Mycobacterium simiae complex</taxon>
    </lineage>
</organism>
<comment type="caution">
    <text evidence="3">The sequence shown here is derived from an EMBL/GenBank/DDBJ whole genome shotgun (WGS) entry which is preliminary data.</text>
</comment>
<keyword evidence="1" id="KW-0732">Signal</keyword>
<evidence type="ECO:0000313" key="3">
    <source>
        <dbReference type="EMBL" id="ORW70539.1"/>
    </source>
</evidence>
<evidence type="ECO:0000256" key="1">
    <source>
        <dbReference type="SAM" id="SignalP"/>
    </source>
</evidence>
<accession>A0AAJ3NPE7</accession>
<proteinExistence type="predicted"/>
<gene>
    <name evidence="3" type="ORF">AWC23_16860</name>
</gene>
<dbReference type="InterPro" id="IPR007969">
    <property type="entry name" value="DUF732"/>
</dbReference>
<protein>
    <recommendedName>
        <fullName evidence="2">DUF732 domain-containing protein</fullName>
    </recommendedName>
</protein>
<dbReference type="Proteomes" id="UP000193387">
    <property type="component" value="Unassembled WGS sequence"/>
</dbReference>
<feature type="domain" description="DUF732" evidence="2">
    <location>
        <begin position="33"/>
        <end position="101"/>
    </location>
</feature>
<sequence length="112" mass="11858">MGEMIKRMCACGIGALLAAVLVPVAVASADTTDADFNNYLDSHGVHVGNDSQAVKMARVMCQDLDAGYSQRDEVDQLTGAHRLNQSQAQLFVGAATAEYCPTHHSASPPPKK</sequence>
<evidence type="ECO:0000259" key="2">
    <source>
        <dbReference type="Pfam" id="PF05305"/>
    </source>
</evidence>